<keyword evidence="9 18" id="KW-0106">Calcium</keyword>
<evidence type="ECO:0000256" key="18">
    <source>
        <dbReference type="PIRSR" id="PIRSR600823-3"/>
    </source>
</evidence>
<evidence type="ECO:0000256" key="19">
    <source>
        <dbReference type="PIRSR" id="PIRSR600823-4"/>
    </source>
</evidence>
<keyword evidence="12" id="KW-0090">Biological rhythms</keyword>
<dbReference type="InterPro" id="IPR010255">
    <property type="entry name" value="Haem_peroxidase_sf"/>
</dbReference>
<evidence type="ECO:0000256" key="16">
    <source>
        <dbReference type="PIRSR" id="PIRSR600823-1"/>
    </source>
</evidence>
<dbReference type="Gene3D" id="1.10.420.10">
    <property type="entry name" value="Peroxidase, domain 2"/>
    <property type="match status" value="1"/>
</dbReference>
<evidence type="ECO:0000256" key="17">
    <source>
        <dbReference type="PIRSR" id="PIRSR600823-2"/>
    </source>
</evidence>
<feature type="binding site" evidence="18">
    <location>
        <position position="258"/>
    </location>
    <ligand>
        <name>Ca(2+)</name>
        <dbReference type="ChEBI" id="CHEBI:29108"/>
        <label>2</label>
    </ligand>
</feature>
<dbReference type="Pfam" id="PF00141">
    <property type="entry name" value="peroxidase"/>
    <property type="match status" value="1"/>
</dbReference>
<comment type="catalytic activity">
    <reaction evidence="1 21">
        <text>2 a phenolic donor + H2O2 = 2 a phenolic radical donor + 2 H2O</text>
        <dbReference type="Rhea" id="RHEA:56136"/>
        <dbReference type="ChEBI" id="CHEBI:15377"/>
        <dbReference type="ChEBI" id="CHEBI:16240"/>
        <dbReference type="ChEBI" id="CHEBI:139520"/>
        <dbReference type="ChEBI" id="CHEBI:139521"/>
        <dbReference type="EC" id="1.11.1.7"/>
    </reaction>
</comment>
<keyword evidence="11 18" id="KW-0408">Iron</keyword>
<feature type="binding site" evidence="17">
    <location>
        <position position="172"/>
    </location>
    <ligand>
        <name>substrate</name>
    </ligand>
</feature>
<dbReference type="GO" id="GO:0140825">
    <property type="term" value="F:lactoperoxidase activity"/>
    <property type="evidence" value="ECO:0007669"/>
    <property type="project" value="UniProtKB-EC"/>
</dbReference>
<keyword evidence="6 21" id="KW-0349">Heme</keyword>
<evidence type="ECO:0000256" key="3">
    <source>
        <dbReference type="ARBA" id="ARBA00004613"/>
    </source>
</evidence>
<keyword evidence="14" id="KW-0325">Glycoprotein</keyword>
<evidence type="ECO:0000256" key="11">
    <source>
        <dbReference type="ARBA" id="ARBA00023004"/>
    </source>
</evidence>
<evidence type="ECO:0000256" key="20">
    <source>
        <dbReference type="PIRSR" id="PIRSR600823-5"/>
    </source>
</evidence>
<evidence type="ECO:0000256" key="5">
    <source>
        <dbReference type="ARBA" id="ARBA00022559"/>
    </source>
</evidence>
<proteinExistence type="inferred from homology"/>
<evidence type="ECO:0000256" key="13">
    <source>
        <dbReference type="ARBA" id="ARBA00023157"/>
    </source>
</evidence>
<feature type="site" description="Transition state stabilizer" evidence="19">
    <location>
        <position position="71"/>
    </location>
</feature>
<dbReference type="Gene3D" id="1.10.520.10">
    <property type="match status" value="1"/>
</dbReference>
<keyword evidence="8 21" id="KW-0732">Signal</keyword>
<evidence type="ECO:0000256" key="4">
    <source>
        <dbReference type="ARBA" id="ARBA00012313"/>
    </source>
</evidence>
<dbReference type="PRINTS" id="PR00458">
    <property type="entry name" value="PEROXIDASE"/>
</dbReference>
<dbReference type="PROSITE" id="PS00436">
    <property type="entry name" value="PEROXIDASE_2"/>
    <property type="match status" value="1"/>
</dbReference>
<keyword evidence="21" id="KW-0964">Secreted</keyword>
<dbReference type="CDD" id="cd00693">
    <property type="entry name" value="secretory_peroxidase"/>
    <property type="match status" value="1"/>
</dbReference>
<feature type="binding site" evidence="18">
    <location>
        <position position="255"/>
    </location>
    <ligand>
        <name>Ca(2+)</name>
        <dbReference type="ChEBI" id="CHEBI:29108"/>
        <label>2</label>
    </ligand>
</feature>
<feature type="disulfide bond" evidence="20">
    <location>
        <begin position="210"/>
        <end position="237"/>
    </location>
</feature>
<dbReference type="Proteomes" id="UP001341281">
    <property type="component" value="Chromosome 10"/>
</dbReference>
<keyword evidence="13 20" id="KW-1015">Disulfide bond</keyword>
<dbReference type="EMBL" id="CP144754">
    <property type="protein sequence ID" value="WVZ98241.1"/>
    <property type="molecule type" value="Genomic_DNA"/>
</dbReference>
<dbReference type="PANTHER" id="PTHR31517">
    <property type="match status" value="1"/>
</dbReference>
<dbReference type="InterPro" id="IPR033905">
    <property type="entry name" value="Secretory_peroxidase"/>
</dbReference>
<dbReference type="GO" id="GO:0046872">
    <property type="term" value="F:metal ion binding"/>
    <property type="evidence" value="ECO:0007669"/>
    <property type="project" value="UniProtKB-UniRule"/>
</dbReference>
<feature type="disulfide bond" evidence="20">
    <location>
        <begin position="77"/>
        <end position="82"/>
    </location>
</feature>
<keyword evidence="7 18" id="KW-0479">Metal-binding</keyword>
<dbReference type="AlphaFoldDB" id="A0AAQ3XFT6"/>
<feature type="binding site" description="axial binding residue" evidence="18">
    <location>
        <position position="203"/>
    </location>
    <ligand>
        <name>heme b</name>
        <dbReference type="ChEBI" id="CHEBI:60344"/>
    </ligand>
    <ligandPart>
        <name>Fe</name>
        <dbReference type="ChEBI" id="CHEBI:18248"/>
    </ligandPart>
</feature>
<dbReference type="PRINTS" id="PR00461">
    <property type="entry name" value="PLPEROXIDASE"/>
</dbReference>
<evidence type="ECO:0000256" key="14">
    <source>
        <dbReference type="ARBA" id="ARBA00023180"/>
    </source>
</evidence>
<dbReference type="InterPro" id="IPR019794">
    <property type="entry name" value="Peroxidases_AS"/>
</dbReference>
<accession>A0AAQ3XFT6</accession>
<dbReference type="InterPro" id="IPR002016">
    <property type="entry name" value="Haem_peroxidase"/>
</dbReference>
<keyword evidence="15 21" id="KW-0376">Hydrogen peroxide</keyword>
<protein>
    <recommendedName>
        <fullName evidence="4 21">Peroxidase</fullName>
        <ecNumber evidence="4 21">1.11.1.7</ecNumber>
    </recommendedName>
</protein>
<feature type="active site" description="Proton acceptor" evidence="16">
    <location>
        <position position="75"/>
    </location>
</feature>
<dbReference type="PANTHER" id="PTHR31517:SF80">
    <property type="entry name" value="PEROXIDASE"/>
    <property type="match status" value="1"/>
</dbReference>
<dbReference type="PROSITE" id="PS50873">
    <property type="entry name" value="PEROXIDASE_4"/>
    <property type="match status" value="1"/>
</dbReference>
<feature type="binding site" evidence="18">
    <location>
        <position position="85"/>
    </location>
    <ligand>
        <name>Ca(2+)</name>
        <dbReference type="ChEBI" id="CHEBI:29108"/>
        <label>1</label>
    </ligand>
</feature>
<evidence type="ECO:0000313" key="24">
    <source>
        <dbReference type="Proteomes" id="UP001341281"/>
    </source>
</evidence>
<evidence type="ECO:0000256" key="21">
    <source>
        <dbReference type="RuleBase" id="RU362060"/>
    </source>
</evidence>
<feature type="signal peptide" evidence="21">
    <location>
        <begin position="1"/>
        <end position="29"/>
    </location>
</feature>
<feature type="disulfide bond" evidence="20">
    <location>
        <begin position="130"/>
        <end position="331"/>
    </location>
</feature>
<dbReference type="GO" id="GO:0006979">
    <property type="term" value="P:response to oxidative stress"/>
    <property type="evidence" value="ECO:0007669"/>
    <property type="project" value="UniProtKB-UniRule"/>
</dbReference>
<feature type="binding site" evidence="18">
    <location>
        <position position="76"/>
    </location>
    <ligand>
        <name>Ca(2+)</name>
        <dbReference type="ChEBI" id="CHEBI:29108"/>
        <label>1</label>
    </ligand>
</feature>
<sequence length="337" mass="36434">MRGLRRSSTSSLVLPSALLFFCCFTIGDAGGGGVLRLGYYSESCPRAEDIVQEQVAQLYHKHGNTAVSWLRALFHDCMVRSCDASLLLETSRAAGVSEKASPRSFGMRNFKYLDAIKAALERECPGTVSCADALALAARDGAAALGGPRAAVRTGRKDSRAAYYAEVERDVPNHNDTVSAVLDRFAAAGVVGAEGAVALLGAHSVGRVHCFNLVGRLYPAVDAGMDPAYGAYLRGRCPTADAREDTRDVAYARNDRATPMLLDNMYYKNLMARRGLLLVDQRLADDPRTAPFVARMAADNAYFHDRFAAALITLSENNPLGDDEGEVRRDCRFVNPA</sequence>
<evidence type="ECO:0000256" key="7">
    <source>
        <dbReference type="ARBA" id="ARBA00022723"/>
    </source>
</evidence>
<evidence type="ECO:0000256" key="6">
    <source>
        <dbReference type="ARBA" id="ARBA00022617"/>
    </source>
</evidence>
<feature type="binding site" evidence="18">
    <location>
        <position position="79"/>
    </location>
    <ligand>
        <name>Ca(2+)</name>
        <dbReference type="ChEBI" id="CHEBI:29108"/>
        <label>1</label>
    </ligand>
</feature>
<feature type="domain" description="Plant heme peroxidase family profile" evidence="22">
    <location>
        <begin position="34"/>
        <end position="335"/>
    </location>
</feature>
<keyword evidence="24" id="KW-1185">Reference proteome</keyword>
<feature type="disulfide bond" evidence="20">
    <location>
        <begin position="44"/>
        <end position="124"/>
    </location>
</feature>
<dbReference type="FunFam" id="1.10.420.10:FF:000007">
    <property type="entry name" value="Peroxidase"/>
    <property type="match status" value="1"/>
</dbReference>
<evidence type="ECO:0000259" key="22">
    <source>
        <dbReference type="PROSITE" id="PS50873"/>
    </source>
</evidence>
<keyword evidence="5 21" id="KW-0575">Peroxidase</keyword>
<comment type="similarity">
    <text evidence="21">Belongs to the peroxidase family. Classical plant (class III) peroxidase subfamily.</text>
</comment>
<keyword evidence="10 21" id="KW-0560">Oxidoreductase</keyword>
<feature type="binding site" evidence="18">
    <location>
        <position position="263"/>
    </location>
    <ligand>
        <name>Ca(2+)</name>
        <dbReference type="ChEBI" id="CHEBI:29108"/>
        <label>2</label>
    </ligand>
</feature>
<evidence type="ECO:0000256" key="9">
    <source>
        <dbReference type="ARBA" id="ARBA00022837"/>
    </source>
</evidence>
<dbReference type="FunFam" id="1.10.520.10:FF:000010">
    <property type="entry name" value="Peroxidase"/>
    <property type="match status" value="1"/>
</dbReference>
<evidence type="ECO:0000256" key="10">
    <source>
        <dbReference type="ARBA" id="ARBA00023002"/>
    </source>
</evidence>
<evidence type="ECO:0000256" key="15">
    <source>
        <dbReference type="ARBA" id="ARBA00023324"/>
    </source>
</evidence>
<gene>
    <name evidence="23" type="ORF">U9M48_043706</name>
</gene>
<reference evidence="23 24" key="1">
    <citation type="submission" date="2024-02" db="EMBL/GenBank/DDBJ databases">
        <title>High-quality chromosome-scale genome assembly of Pensacola bahiagrass (Paspalum notatum Flugge var. saurae).</title>
        <authorList>
            <person name="Vega J.M."/>
            <person name="Podio M."/>
            <person name="Orjuela J."/>
            <person name="Siena L.A."/>
            <person name="Pessino S.C."/>
            <person name="Combes M.C."/>
            <person name="Mariac C."/>
            <person name="Albertini E."/>
            <person name="Pupilli F."/>
            <person name="Ortiz J.P.A."/>
            <person name="Leblanc O."/>
        </authorList>
    </citation>
    <scope>NUCLEOTIDE SEQUENCE [LARGE SCALE GENOMIC DNA]</scope>
    <source>
        <strain evidence="23">R1</strain>
        <tissue evidence="23">Leaf</tissue>
    </source>
</reference>
<dbReference type="GO" id="GO:0042744">
    <property type="term" value="P:hydrogen peroxide catabolic process"/>
    <property type="evidence" value="ECO:0007669"/>
    <property type="project" value="UniProtKB-KW"/>
</dbReference>
<dbReference type="SUPFAM" id="SSF48113">
    <property type="entry name" value="Heme-dependent peroxidases"/>
    <property type="match status" value="1"/>
</dbReference>
<evidence type="ECO:0000256" key="12">
    <source>
        <dbReference type="ARBA" id="ARBA00023108"/>
    </source>
</evidence>
<feature type="binding site" evidence="18">
    <location>
        <position position="83"/>
    </location>
    <ligand>
        <name>Ca(2+)</name>
        <dbReference type="ChEBI" id="CHEBI:29108"/>
        <label>1</label>
    </ligand>
</feature>
<comment type="cofactor">
    <cofactor evidence="18 21">
        <name>Ca(2+)</name>
        <dbReference type="ChEBI" id="CHEBI:29108"/>
    </cofactor>
    <text evidence="18 21">Binds 2 calcium ions per subunit.</text>
</comment>
<evidence type="ECO:0000313" key="23">
    <source>
        <dbReference type="EMBL" id="WVZ98241.1"/>
    </source>
</evidence>
<evidence type="ECO:0000256" key="1">
    <source>
        <dbReference type="ARBA" id="ARBA00000189"/>
    </source>
</evidence>
<name>A0AAQ3XFT6_PASNO</name>
<organism evidence="23 24">
    <name type="scientific">Paspalum notatum var. saurae</name>
    <dbReference type="NCBI Taxonomy" id="547442"/>
    <lineage>
        <taxon>Eukaryota</taxon>
        <taxon>Viridiplantae</taxon>
        <taxon>Streptophyta</taxon>
        <taxon>Embryophyta</taxon>
        <taxon>Tracheophyta</taxon>
        <taxon>Spermatophyta</taxon>
        <taxon>Magnoliopsida</taxon>
        <taxon>Liliopsida</taxon>
        <taxon>Poales</taxon>
        <taxon>Poaceae</taxon>
        <taxon>PACMAD clade</taxon>
        <taxon>Panicoideae</taxon>
        <taxon>Andropogonodae</taxon>
        <taxon>Paspaleae</taxon>
        <taxon>Paspalinae</taxon>
        <taxon>Paspalum</taxon>
    </lineage>
</organism>
<dbReference type="GO" id="GO:0005576">
    <property type="term" value="C:extracellular region"/>
    <property type="evidence" value="ECO:0007669"/>
    <property type="project" value="UniProtKB-SubCell"/>
</dbReference>
<dbReference type="GO" id="GO:0048511">
    <property type="term" value="P:rhythmic process"/>
    <property type="evidence" value="ECO:0007669"/>
    <property type="project" value="UniProtKB-KW"/>
</dbReference>
<comment type="subcellular location">
    <subcellularLocation>
        <location evidence="3 21">Secreted</location>
    </subcellularLocation>
</comment>
<comment type="function">
    <text evidence="2">Removal of H(2)O(2), oxidation of toxic reductants, biosynthesis and degradation of lignin, suberization, auxin catabolism, response to environmental stresses such as wounding, pathogen attack and oxidative stress. These functions might be dependent on each isozyme/isoform in each plant tissue.</text>
</comment>
<evidence type="ECO:0000256" key="2">
    <source>
        <dbReference type="ARBA" id="ARBA00002322"/>
    </source>
</evidence>
<evidence type="ECO:0000256" key="8">
    <source>
        <dbReference type="ARBA" id="ARBA00022729"/>
    </source>
</evidence>
<feature type="chain" id="PRO_5042667510" description="Peroxidase" evidence="21">
    <location>
        <begin position="30"/>
        <end position="337"/>
    </location>
</feature>
<comment type="cofactor">
    <cofactor evidence="18 21">
        <name>heme b</name>
        <dbReference type="ChEBI" id="CHEBI:60344"/>
    </cofactor>
    <text evidence="18 21">Binds 1 heme b (iron(II)-protoporphyrin IX) group per subunit.</text>
</comment>
<dbReference type="GO" id="GO:0020037">
    <property type="term" value="F:heme binding"/>
    <property type="evidence" value="ECO:0007669"/>
    <property type="project" value="UniProtKB-UniRule"/>
</dbReference>
<dbReference type="EC" id="1.11.1.7" evidence="4 21"/>
<dbReference type="InterPro" id="IPR000823">
    <property type="entry name" value="Peroxidase_pln"/>
</dbReference>